<dbReference type="GO" id="GO:0046872">
    <property type="term" value="F:metal ion binding"/>
    <property type="evidence" value="ECO:0007669"/>
    <property type="project" value="UniProtKB-KW"/>
</dbReference>
<dbReference type="InterPro" id="IPR036922">
    <property type="entry name" value="Rieske_2Fe-2S_sf"/>
</dbReference>
<dbReference type="InterPro" id="IPR017941">
    <property type="entry name" value="Rieske_2Fe-2S"/>
</dbReference>
<dbReference type="SUPFAM" id="SSF55961">
    <property type="entry name" value="Bet v1-like"/>
    <property type="match status" value="1"/>
</dbReference>
<dbReference type="Gene3D" id="2.102.10.10">
    <property type="entry name" value="Rieske [2Fe-2S] iron-sulphur domain"/>
    <property type="match status" value="1"/>
</dbReference>
<evidence type="ECO:0000259" key="6">
    <source>
        <dbReference type="PROSITE" id="PS51296"/>
    </source>
</evidence>
<evidence type="ECO:0000313" key="7">
    <source>
        <dbReference type="EMBL" id="GEL18084.1"/>
    </source>
</evidence>
<evidence type="ECO:0000256" key="3">
    <source>
        <dbReference type="ARBA" id="ARBA00023002"/>
    </source>
</evidence>
<dbReference type="EMBL" id="BJVI01000015">
    <property type="protein sequence ID" value="GEL18084.1"/>
    <property type="molecule type" value="Genomic_DNA"/>
</dbReference>
<organism evidence="7 8">
    <name type="scientific">Pseudonocardia asaccharolytica DSM 44247 = NBRC 16224</name>
    <dbReference type="NCBI Taxonomy" id="1123024"/>
    <lineage>
        <taxon>Bacteria</taxon>
        <taxon>Bacillati</taxon>
        <taxon>Actinomycetota</taxon>
        <taxon>Actinomycetes</taxon>
        <taxon>Pseudonocardiales</taxon>
        <taxon>Pseudonocardiaceae</taxon>
        <taxon>Pseudonocardia</taxon>
    </lineage>
</organism>
<dbReference type="RefSeq" id="WP_051233228.1">
    <property type="nucleotide sequence ID" value="NZ_AUII01000019.1"/>
</dbReference>
<keyword evidence="1" id="KW-0001">2Fe-2S</keyword>
<proteinExistence type="predicted"/>
<dbReference type="GO" id="GO:0051537">
    <property type="term" value="F:2 iron, 2 sulfur cluster binding"/>
    <property type="evidence" value="ECO:0007669"/>
    <property type="project" value="UniProtKB-KW"/>
</dbReference>
<accession>A0A511D3B6</accession>
<dbReference type="Gene3D" id="3.90.380.10">
    <property type="entry name" value="Naphthalene 1,2-dioxygenase Alpha Subunit, Chain A, domain 1"/>
    <property type="match status" value="1"/>
</dbReference>
<protein>
    <recommendedName>
        <fullName evidence="6">Rieske domain-containing protein</fullName>
    </recommendedName>
</protein>
<dbReference type="Proteomes" id="UP000321328">
    <property type="component" value="Unassembled WGS sequence"/>
</dbReference>
<dbReference type="STRING" id="1123024.GCA_000423625_03534"/>
<feature type="domain" description="Rieske" evidence="6">
    <location>
        <begin position="20"/>
        <end position="132"/>
    </location>
</feature>
<dbReference type="GO" id="GO:0004497">
    <property type="term" value="F:monooxygenase activity"/>
    <property type="evidence" value="ECO:0007669"/>
    <property type="project" value="UniProtKB-ARBA"/>
</dbReference>
<dbReference type="PROSITE" id="PS51296">
    <property type="entry name" value="RIESKE"/>
    <property type="match status" value="1"/>
</dbReference>
<dbReference type="InterPro" id="IPR001663">
    <property type="entry name" value="Rng_hydr_dOase-A"/>
</dbReference>
<dbReference type="AlphaFoldDB" id="A0A511D3B6"/>
<evidence type="ECO:0000313" key="8">
    <source>
        <dbReference type="Proteomes" id="UP000321328"/>
    </source>
</evidence>
<dbReference type="PANTHER" id="PTHR43756:SF5">
    <property type="entry name" value="CHOLINE MONOOXYGENASE, CHLOROPLASTIC"/>
    <property type="match status" value="1"/>
</dbReference>
<keyword evidence="5" id="KW-0411">Iron-sulfur</keyword>
<keyword evidence="8" id="KW-1185">Reference proteome</keyword>
<keyword evidence="4" id="KW-0408">Iron</keyword>
<comment type="caution">
    <text evidence="7">The sequence shown here is derived from an EMBL/GenBank/DDBJ whole genome shotgun (WGS) entry which is preliminary data.</text>
</comment>
<name>A0A511D3B6_9PSEU</name>
<dbReference type="GO" id="GO:0016705">
    <property type="term" value="F:oxidoreductase activity, acting on paired donors, with incorporation or reduction of molecular oxygen"/>
    <property type="evidence" value="ECO:0007669"/>
    <property type="project" value="UniProtKB-ARBA"/>
</dbReference>
<dbReference type="PANTHER" id="PTHR43756">
    <property type="entry name" value="CHOLINE MONOOXYGENASE, CHLOROPLASTIC"/>
    <property type="match status" value="1"/>
</dbReference>
<evidence type="ECO:0000256" key="1">
    <source>
        <dbReference type="ARBA" id="ARBA00022714"/>
    </source>
</evidence>
<gene>
    <name evidence="7" type="ORF">PA7_19210</name>
</gene>
<evidence type="ECO:0000256" key="4">
    <source>
        <dbReference type="ARBA" id="ARBA00023004"/>
    </source>
</evidence>
<dbReference type="SUPFAM" id="SSF50022">
    <property type="entry name" value="ISP domain"/>
    <property type="match status" value="1"/>
</dbReference>
<keyword evidence="3" id="KW-0560">Oxidoreductase</keyword>
<sequence length="321" mass="33626">MSAALRELALEDERIWTRAWVCVGVEQQIPGLGDLLPATVGHHGLHVQRGPDGGLRAGFNVLQYGSCWTIPAQCGHGHKTNCPYVSCAHSLDTDAVAADDGVPTRQMRQFIGFNPQKLADVPVRTVGPLIFVTLADPPPLEEQLGALGAAAAALGGLRHVARFWAELDCNWKLAGDALFEALGAPPRSGRLVERLAAGTDVPGTMRGRPRAADAGAPLAPDDGGVRLWRAFPNVVLVCAPDHAATVVVKPTRIDGVALVISLFARRGDAAGGVVEEGADEEAAALAAGWRAVAREARARSRSARMGDGSPILTHARSLLGG</sequence>
<dbReference type="OrthoDB" id="9790995at2"/>
<evidence type="ECO:0000256" key="5">
    <source>
        <dbReference type="ARBA" id="ARBA00023014"/>
    </source>
</evidence>
<evidence type="ECO:0000256" key="2">
    <source>
        <dbReference type="ARBA" id="ARBA00022723"/>
    </source>
</evidence>
<keyword evidence="2" id="KW-0479">Metal-binding</keyword>
<reference evidence="7 8" key="1">
    <citation type="submission" date="2019-07" db="EMBL/GenBank/DDBJ databases">
        <title>Whole genome shotgun sequence of Pseudonocardia asaccharolytica NBRC 16224.</title>
        <authorList>
            <person name="Hosoyama A."/>
            <person name="Uohara A."/>
            <person name="Ohji S."/>
            <person name="Ichikawa N."/>
        </authorList>
    </citation>
    <scope>NUCLEOTIDE SEQUENCE [LARGE SCALE GENOMIC DNA]</scope>
    <source>
        <strain evidence="7 8">NBRC 16224</strain>
    </source>
</reference>